<evidence type="ECO:0000256" key="8">
    <source>
        <dbReference type="ARBA" id="ARBA00023010"/>
    </source>
</evidence>
<accession>A0ABQ6MGQ1</accession>
<keyword evidence="9 10" id="KW-0472">Membrane</keyword>
<sequence>MGDFNSTVVVPTKEFIKDSLHLVKKCTKPDKKEFLAIAKATAAGFFIMGFVGFAVKLVHIPINSILVGS</sequence>
<keyword evidence="12" id="KW-1185">Reference proteome</keyword>
<gene>
    <name evidence="11" type="ORF">TeGR_g4671</name>
</gene>
<protein>
    <recommendedName>
        <fullName evidence="13">Protein transport protein Sec61 subunit gamma</fullName>
    </recommendedName>
</protein>
<name>A0ABQ6MGQ1_9STRA</name>
<comment type="subcellular location">
    <subcellularLocation>
        <location evidence="1">Endoplasmic reticulum membrane</location>
        <topology evidence="1">Single-pass membrane protein</topology>
    </subcellularLocation>
</comment>
<feature type="transmembrane region" description="Helical" evidence="10">
    <location>
        <begin position="34"/>
        <end position="55"/>
    </location>
</feature>
<comment type="caution">
    <text evidence="11">The sequence shown here is derived from an EMBL/GenBank/DDBJ whole genome shotgun (WGS) entry which is preliminary data.</text>
</comment>
<keyword evidence="8" id="KW-0811">Translocation</keyword>
<keyword evidence="3" id="KW-0813">Transport</keyword>
<dbReference type="SUPFAM" id="SSF103456">
    <property type="entry name" value="Preprotein translocase SecE subunit"/>
    <property type="match status" value="1"/>
</dbReference>
<keyword evidence="4 10" id="KW-0812">Transmembrane</keyword>
<organism evidence="11 12">
    <name type="scientific">Tetraparma gracilis</name>
    <dbReference type="NCBI Taxonomy" id="2962635"/>
    <lineage>
        <taxon>Eukaryota</taxon>
        <taxon>Sar</taxon>
        <taxon>Stramenopiles</taxon>
        <taxon>Ochrophyta</taxon>
        <taxon>Bolidophyceae</taxon>
        <taxon>Parmales</taxon>
        <taxon>Triparmaceae</taxon>
        <taxon>Tetraparma</taxon>
    </lineage>
</organism>
<evidence type="ECO:0000256" key="3">
    <source>
        <dbReference type="ARBA" id="ARBA00022448"/>
    </source>
</evidence>
<evidence type="ECO:0000256" key="5">
    <source>
        <dbReference type="ARBA" id="ARBA00022824"/>
    </source>
</evidence>
<keyword evidence="6" id="KW-0653">Protein transport</keyword>
<evidence type="ECO:0000256" key="10">
    <source>
        <dbReference type="SAM" id="Phobius"/>
    </source>
</evidence>
<dbReference type="HAMAP" id="MF_00422">
    <property type="entry name" value="SecE"/>
    <property type="match status" value="1"/>
</dbReference>
<keyword evidence="5" id="KW-0256">Endoplasmic reticulum</keyword>
<evidence type="ECO:0000256" key="4">
    <source>
        <dbReference type="ARBA" id="ARBA00022692"/>
    </source>
</evidence>
<dbReference type="InterPro" id="IPR023391">
    <property type="entry name" value="Prot_translocase_SecE_dom_sf"/>
</dbReference>
<evidence type="ECO:0000256" key="9">
    <source>
        <dbReference type="ARBA" id="ARBA00023136"/>
    </source>
</evidence>
<evidence type="ECO:0000256" key="7">
    <source>
        <dbReference type="ARBA" id="ARBA00022989"/>
    </source>
</evidence>
<evidence type="ECO:0000256" key="6">
    <source>
        <dbReference type="ARBA" id="ARBA00022927"/>
    </source>
</evidence>
<dbReference type="InterPro" id="IPR001901">
    <property type="entry name" value="Translocase_SecE/Sec61-g"/>
</dbReference>
<evidence type="ECO:0008006" key="13">
    <source>
        <dbReference type="Google" id="ProtNLM"/>
    </source>
</evidence>
<evidence type="ECO:0000313" key="12">
    <source>
        <dbReference type="Proteomes" id="UP001165060"/>
    </source>
</evidence>
<proteinExistence type="inferred from homology"/>
<evidence type="ECO:0000256" key="1">
    <source>
        <dbReference type="ARBA" id="ARBA00004389"/>
    </source>
</evidence>
<dbReference type="Gene3D" id="1.20.5.820">
    <property type="entry name" value="Preprotein translocase SecE subunit"/>
    <property type="match status" value="1"/>
</dbReference>
<keyword evidence="7 10" id="KW-1133">Transmembrane helix</keyword>
<dbReference type="PROSITE" id="PS01067">
    <property type="entry name" value="SECE_SEC61G"/>
    <property type="match status" value="1"/>
</dbReference>
<reference evidence="11 12" key="1">
    <citation type="journal article" date="2023" name="Commun. Biol.">
        <title>Genome analysis of Parmales, the sister group of diatoms, reveals the evolutionary specialization of diatoms from phago-mixotrophs to photoautotrophs.</title>
        <authorList>
            <person name="Ban H."/>
            <person name="Sato S."/>
            <person name="Yoshikawa S."/>
            <person name="Yamada K."/>
            <person name="Nakamura Y."/>
            <person name="Ichinomiya M."/>
            <person name="Sato N."/>
            <person name="Blanc-Mathieu R."/>
            <person name="Endo H."/>
            <person name="Kuwata A."/>
            <person name="Ogata H."/>
        </authorList>
    </citation>
    <scope>NUCLEOTIDE SEQUENCE [LARGE SCALE GENOMIC DNA]</scope>
</reference>
<dbReference type="InterPro" id="IPR008158">
    <property type="entry name" value="Translocase_Sec61-g"/>
</dbReference>
<dbReference type="Pfam" id="PF00584">
    <property type="entry name" value="SecE"/>
    <property type="match status" value="1"/>
</dbReference>
<evidence type="ECO:0000256" key="2">
    <source>
        <dbReference type="ARBA" id="ARBA00008274"/>
    </source>
</evidence>
<dbReference type="Proteomes" id="UP001165060">
    <property type="component" value="Unassembled WGS sequence"/>
</dbReference>
<dbReference type="NCBIfam" id="TIGR00327">
    <property type="entry name" value="secE_euk_arch"/>
    <property type="match status" value="1"/>
</dbReference>
<evidence type="ECO:0000313" key="11">
    <source>
        <dbReference type="EMBL" id="GMI26033.1"/>
    </source>
</evidence>
<dbReference type="EMBL" id="BRYB01004126">
    <property type="protein sequence ID" value="GMI26033.1"/>
    <property type="molecule type" value="Genomic_DNA"/>
</dbReference>
<dbReference type="PANTHER" id="PTHR12309">
    <property type="entry name" value="SEC61 GAMMA SUBUNIT"/>
    <property type="match status" value="1"/>
</dbReference>
<comment type="similarity">
    <text evidence="2">Belongs to the SecE/SEC61-gamma family.</text>
</comment>